<evidence type="ECO:0000313" key="6">
    <source>
        <dbReference type="Proteomes" id="UP001058687"/>
    </source>
</evidence>
<feature type="domain" description="Endonuclease/exonuclease/phosphatase" evidence="4">
    <location>
        <begin position="29"/>
        <end position="307"/>
    </location>
</feature>
<evidence type="ECO:0000259" key="4">
    <source>
        <dbReference type="Pfam" id="PF03372"/>
    </source>
</evidence>
<dbReference type="NCBIfam" id="TIGR03395">
    <property type="entry name" value="sphingomy"/>
    <property type="match status" value="1"/>
</dbReference>
<evidence type="ECO:0000313" key="5">
    <source>
        <dbReference type="EMBL" id="UTZ27484.1"/>
    </source>
</evidence>
<dbReference type="SUPFAM" id="SSF56219">
    <property type="entry name" value="DNase I-like"/>
    <property type="match status" value="1"/>
</dbReference>
<dbReference type="PANTHER" id="PTHR16320">
    <property type="entry name" value="SPHINGOMYELINASE FAMILY MEMBER"/>
    <property type="match status" value="1"/>
</dbReference>
<name>A0AAE9N1B7_9VIBR</name>
<proteinExistence type="predicted"/>
<dbReference type="RefSeq" id="WP_255934873.1">
    <property type="nucleotide sequence ID" value="NZ_CP050467.1"/>
</dbReference>
<dbReference type="EMBL" id="CP050467">
    <property type="protein sequence ID" value="UTZ27484.1"/>
    <property type="molecule type" value="Genomic_DNA"/>
</dbReference>
<dbReference type="Proteomes" id="UP001058687">
    <property type="component" value="Chromosome 1"/>
</dbReference>
<protein>
    <submittedName>
        <fullName evidence="5">Sphingomyelin phosphodiesterase</fullName>
        <ecNumber evidence="5">3.1.4.12</ecNumber>
    </submittedName>
</protein>
<feature type="chain" id="PRO_5042283095" evidence="3">
    <location>
        <begin position="20"/>
        <end position="495"/>
    </location>
</feature>
<dbReference type="InterPro" id="IPR017766">
    <property type="entry name" value="Sphingomyelinase/PLipase_C"/>
</dbReference>
<evidence type="ECO:0000256" key="2">
    <source>
        <dbReference type="ARBA" id="ARBA00022801"/>
    </source>
</evidence>
<keyword evidence="2 5" id="KW-0378">Hydrolase</keyword>
<dbReference type="InterPro" id="IPR005135">
    <property type="entry name" value="Endo/exonuclease/phosphatase"/>
</dbReference>
<keyword evidence="1 3" id="KW-0732">Signal</keyword>
<dbReference type="GO" id="GO:0005576">
    <property type="term" value="C:extracellular region"/>
    <property type="evidence" value="ECO:0007669"/>
    <property type="project" value="InterPro"/>
</dbReference>
<dbReference type="CDD" id="cd09078">
    <property type="entry name" value="nSMase"/>
    <property type="match status" value="1"/>
</dbReference>
<dbReference type="AlphaFoldDB" id="A0AAE9N1B7"/>
<evidence type="ECO:0000256" key="3">
    <source>
        <dbReference type="SAM" id="SignalP"/>
    </source>
</evidence>
<reference evidence="5" key="1">
    <citation type="submission" date="2020-03" db="EMBL/GenBank/DDBJ databases">
        <title>Five strains of Vibrio campbellii isolated from Mariana Trench.</title>
        <authorList>
            <person name="Liang J."/>
            <person name="Zhang X.-H."/>
        </authorList>
    </citation>
    <scope>NUCLEOTIDE SEQUENCE</scope>
    <source>
        <strain evidence="5">LJC014</strain>
    </source>
</reference>
<organism evidence="5 6">
    <name type="scientific">Vibrio campbellii</name>
    <dbReference type="NCBI Taxonomy" id="680"/>
    <lineage>
        <taxon>Bacteria</taxon>
        <taxon>Pseudomonadati</taxon>
        <taxon>Pseudomonadota</taxon>
        <taxon>Gammaproteobacteria</taxon>
        <taxon>Vibrionales</taxon>
        <taxon>Vibrionaceae</taxon>
        <taxon>Vibrio</taxon>
    </lineage>
</organism>
<dbReference type="EC" id="3.1.4.12" evidence="5"/>
<dbReference type="Pfam" id="PF03372">
    <property type="entry name" value="Exo_endo_phos"/>
    <property type="match status" value="1"/>
</dbReference>
<dbReference type="Gene3D" id="3.60.10.10">
    <property type="entry name" value="Endonuclease/exonuclease/phosphatase"/>
    <property type="match status" value="1"/>
</dbReference>
<dbReference type="InterPro" id="IPR038772">
    <property type="entry name" value="Sph/SMPD2-like"/>
</dbReference>
<sequence>MIRYTLAIFVLLANFIVHANEASSPPKIMTYNVYMLEHRLGIFVGGTNPNKRAELLANSSIFDGTDVLILNEVFDNKASTILTDALAKKFRYRTPVVGRTKDGWDRTEGWRPATLEDGGVIILSRYPIEYKAQVIFKDGCGADWASQKGFIHAVINKDGERYNIVGTHVQADDNSCSIPPNVVRQEQFAQIENYVLRTNRPSDEMFFIAGDLNVARDSQEFSTMLEALNVSEPTNYAGVPYSWDPAINALTHANYPDVKGQLLDYVLVERSHKQPKNWHNQVLDVVSKRVELPGTQEPYYFYEYSDHFPVSAFEYADESTPTHSIRPSNKPYNSVKFKNSLTGEYIYADQYASDGWLSYGIDGEMASAEFKLDNWFPYNSTCIHDNDYVQISRRDDYKDYYWNYSGSTYYTEDNDSSDFMKISRQGESKGCIRDGDVVYMYDHANILWASEDKYLELDNGYITATNGFPVSNNGLFIIEMEDFKYIDWYSNLTYK</sequence>
<accession>A0AAE9N1B7</accession>
<gene>
    <name evidence="5" type="primary">sph</name>
    <name evidence="5" type="ORF">HB761_12450</name>
</gene>
<dbReference type="PANTHER" id="PTHR16320:SF23">
    <property type="entry name" value="SPHINGOMYELINASE C 1"/>
    <property type="match status" value="1"/>
</dbReference>
<dbReference type="GO" id="GO:0004767">
    <property type="term" value="F:sphingomyelin phosphodiesterase activity"/>
    <property type="evidence" value="ECO:0007669"/>
    <property type="project" value="UniProtKB-EC"/>
</dbReference>
<dbReference type="InterPro" id="IPR036691">
    <property type="entry name" value="Endo/exonu/phosph_ase_sf"/>
</dbReference>
<feature type="signal peptide" evidence="3">
    <location>
        <begin position="1"/>
        <end position="19"/>
    </location>
</feature>
<evidence type="ECO:0000256" key="1">
    <source>
        <dbReference type="ARBA" id="ARBA00022729"/>
    </source>
</evidence>